<proteinExistence type="predicted"/>
<keyword evidence="1" id="KW-0812">Transmembrane</keyword>
<reference evidence="2 3" key="1">
    <citation type="submission" date="2024-03" db="EMBL/GenBank/DDBJ databases">
        <title>The Acrasis kona genome and developmental transcriptomes reveal deep origins of eukaryotic multicellular pathways.</title>
        <authorList>
            <person name="Sheikh S."/>
            <person name="Fu C.-J."/>
            <person name="Brown M.W."/>
            <person name="Baldauf S.L."/>
        </authorList>
    </citation>
    <scope>NUCLEOTIDE SEQUENCE [LARGE SCALE GENOMIC DNA]</scope>
    <source>
        <strain evidence="2 3">ATCC MYA-3509</strain>
    </source>
</reference>
<feature type="transmembrane region" description="Helical" evidence="1">
    <location>
        <begin position="292"/>
        <end position="315"/>
    </location>
</feature>
<name>A0AAW2ZR65_9EUKA</name>
<evidence type="ECO:0000256" key="1">
    <source>
        <dbReference type="SAM" id="Phobius"/>
    </source>
</evidence>
<evidence type="ECO:0000313" key="3">
    <source>
        <dbReference type="Proteomes" id="UP001431209"/>
    </source>
</evidence>
<feature type="transmembrane region" description="Helical" evidence="1">
    <location>
        <begin position="12"/>
        <end position="33"/>
    </location>
</feature>
<dbReference type="Proteomes" id="UP001431209">
    <property type="component" value="Unassembled WGS sequence"/>
</dbReference>
<dbReference type="AlphaFoldDB" id="A0AAW2ZR65"/>
<keyword evidence="1" id="KW-1133">Transmembrane helix</keyword>
<comment type="caution">
    <text evidence="2">The sequence shown here is derived from an EMBL/GenBank/DDBJ whole genome shotgun (WGS) entry which is preliminary data.</text>
</comment>
<gene>
    <name evidence="2" type="ORF">AKO1_010057</name>
</gene>
<keyword evidence="3" id="KW-1185">Reference proteome</keyword>
<evidence type="ECO:0000313" key="2">
    <source>
        <dbReference type="EMBL" id="KAL0491919.1"/>
    </source>
</evidence>
<dbReference type="EMBL" id="JAOPGA020001884">
    <property type="protein sequence ID" value="KAL0491919.1"/>
    <property type="molecule type" value="Genomic_DNA"/>
</dbReference>
<organism evidence="2 3">
    <name type="scientific">Acrasis kona</name>
    <dbReference type="NCBI Taxonomy" id="1008807"/>
    <lineage>
        <taxon>Eukaryota</taxon>
        <taxon>Discoba</taxon>
        <taxon>Heterolobosea</taxon>
        <taxon>Tetramitia</taxon>
        <taxon>Eutetramitia</taxon>
        <taxon>Acrasidae</taxon>
        <taxon>Acrasis</taxon>
    </lineage>
</organism>
<protein>
    <submittedName>
        <fullName evidence="2">Methionine tRS</fullName>
    </submittedName>
</protein>
<sequence length="362" mass="41142">MELCGCKPLSLALVFFIVIGMTMTAFGVVFLVLSPPLLQPELVEYNSVVNLWNEKHMSHFSEFQFNLTRYLGKDVQVPYVLDQDKTLDRIHYDGSQDVRRPDPLKYSLKRSAFYPNLVAIDFSMVLELDITYGYYGEEVSIRTNDYDGTTVKYPVFLQIPMYRKSDSDCAPGFPDGEECYYAYAIRSVCLKVKEIKNGILELDTKYGGVGCSPGDALLGTDQMWPGAKYRFIDFGTNETNVGLHMTDLSDMVVSVRSTEDPYVFANKITNGTLSFVDFEQNYVPYITVTRGFIGFGSVGLGVLLFFPALFCFTFCCCKKDTRHLMIDNMTEEHHMMLTMKSSVAVQNWSDFLYPKSSYPDKV</sequence>
<accession>A0AAW2ZR65</accession>
<keyword evidence="1" id="KW-0472">Membrane</keyword>